<dbReference type="PRINTS" id="PR00723">
    <property type="entry name" value="SUBTILISIN"/>
</dbReference>
<dbReference type="Proteomes" id="UP001479436">
    <property type="component" value="Unassembled WGS sequence"/>
</dbReference>
<dbReference type="InterPro" id="IPR015500">
    <property type="entry name" value="Peptidase_S8_subtilisin-rel"/>
</dbReference>
<evidence type="ECO:0000256" key="5">
    <source>
        <dbReference type="ARBA" id="ARBA00022729"/>
    </source>
</evidence>
<dbReference type="Pfam" id="PF02225">
    <property type="entry name" value="PA"/>
    <property type="match status" value="1"/>
</dbReference>
<comment type="caution">
    <text evidence="15">The sequence shown here is derived from an EMBL/GenBank/DDBJ whole genome shotgun (WGS) entry which is preliminary data.</text>
</comment>
<protein>
    <submittedName>
        <fullName evidence="15">Uncharacterized protein</fullName>
    </submittedName>
</protein>
<dbReference type="Gene3D" id="2.60.40.1710">
    <property type="entry name" value="Subtilisin-like superfamily"/>
    <property type="match status" value="1"/>
</dbReference>
<feature type="chain" id="PRO_5045361005" evidence="10">
    <location>
        <begin position="21"/>
        <end position="853"/>
    </location>
</feature>
<keyword evidence="7 8" id="KW-0720">Serine protease</keyword>
<keyword evidence="2" id="KW-0134">Cell wall</keyword>
<dbReference type="CDD" id="cd07489">
    <property type="entry name" value="Peptidases_S8_5"/>
    <property type="match status" value="1"/>
</dbReference>
<dbReference type="PROSITE" id="PS00138">
    <property type="entry name" value="SUBTILASE_SER"/>
    <property type="match status" value="1"/>
</dbReference>
<sequence>MRLQQLFLLSALVFADSAFGSRPTDVLRTIPSTYAGKAKFIPNAYIVEFDQHSDDTGVNRKIQEDFHSSLEKEGIRYTKRAEFTSVLNAVSINIESEHLERIANMANIKAVWPVKRYQKSTPVKAHKGQSLPASLIPSVHFMTGVDKVHKELKFTGAGIKVGVIDTGIDYTHPALGGCFGKGCRVSHGYDFISDTYDGVLDHIKTDDDPMDCHGHGTHVAGIIGANDPSFVGVAPDVTFGAYKVFDCYGGGPEDLIIKAVERAMKDKMDLINLSLGEPSPWSDDPVTRSLDKATSTGMVVIVALGNDGTNGIWTEGSPSTSRDSISTGSVDNARLPGQKFSVDQLKTEVFVAAREGLKPVTFKKTPIAGVEGNGCNPYETDVKGKLLVIKSGGCDNVAKSINASKAGALGIFIYSALDGALVPPSLHPNATIPIMGLEFKTAQRLIGALAKDKSLTLTFDKQLKLYPNPNGGQPSTFTSWGPDMELGFKPDFVSPGGNIYSTYPLALGSYAHLKGTSMASPYAAGTVALMLNAKGKSKKMPLHIRDLLRQTAKPIVQLGEKSLIPVARQGAGLINVYDAIQTDNVVSPSGVTLNDTTHFNAHRTLTIKNSGKKLSLYTLSHIPTLSVNGYDKNGYPVPQANITYLHQAASVRFSTRRISVKPGQSVKFNARFTPPRFGKDEKVLYSGFVVLTPRDPKSQVIRIPYTGLSGDLYSANMLDLNGPSHPLLLNKKTNKPETHFTLQEDSIPVVDFHLVHPTKELQLQVLDNKGRVLGSVLTKNGVRDARPRGYLGARTNFEFNGVITQQDKRGREREVQIKPGTYQFRLSVRKLFGDNRRKQDFETWVSPKFTITK</sequence>
<dbReference type="PROSITE" id="PS00136">
    <property type="entry name" value="SUBTILASE_ASP"/>
    <property type="match status" value="1"/>
</dbReference>
<comment type="similarity">
    <text evidence="1 8 9">Belongs to the peptidase S8 family.</text>
</comment>
<dbReference type="InterPro" id="IPR023827">
    <property type="entry name" value="Peptidase_S8_Asp-AS"/>
</dbReference>
<reference evidence="15 16" key="1">
    <citation type="submission" date="2023-04" db="EMBL/GenBank/DDBJ databases">
        <title>Genome of Basidiobolus ranarum AG-B5.</title>
        <authorList>
            <person name="Stajich J.E."/>
            <person name="Carter-House D."/>
            <person name="Gryganskyi A."/>
        </authorList>
    </citation>
    <scope>NUCLEOTIDE SEQUENCE [LARGE SCALE GENOMIC DNA]</scope>
    <source>
        <strain evidence="15 16">AG-B5</strain>
    </source>
</reference>
<dbReference type="InterPro" id="IPR022398">
    <property type="entry name" value="Peptidase_S8_His-AS"/>
</dbReference>
<feature type="active site" description="Charge relay system" evidence="8">
    <location>
        <position position="215"/>
    </location>
</feature>
<evidence type="ECO:0000313" key="15">
    <source>
        <dbReference type="EMBL" id="KAK9710861.1"/>
    </source>
</evidence>
<dbReference type="InterPro" id="IPR036852">
    <property type="entry name" value="Peptidase_S8/S53_dom_sf"/>
</dbReference>
<dbReference type="InterPro" id="IPR010435">
    <property type="entry name" value="C5a/SBT2-like_Fn3"/>
</dbReference>
<feature type="domain" description="Inhibitor I9" evidence="13">
    <location>
        <begin position="45"/>
        <end position="117"/>
    </location>
</feature>
<feature type="domain" description="C5a peptidase/Subtilisin-like protease SBT2-like Fn3-like" evidence="14">
    <location>
        <begin position="591"/>
        <end position="706"/>
    </location>
</feature>
<evidence type="ECO:0000259" key="12">
    <source>
        <dbReference type="Pfam" id="PF02225"/>
    </source>
</evidence>
<dbReference type="InterPro" id="IPR046450">
    <property type="entry name" value="PA_dom_sf"/>
</dbReference>
<gene>
    <name evidence="15" type="ORF">K7432_008173</name>
</gene>
<dbReference type="PANTHER" id="PTHR43806">
    <property type="entry name" value="PEPTIDASE S8"/>
    <property type="match status" value="1"/>
</dbReference>
<evidence type="ECO:0000256" key="8">
    <source>
        <dbReference type="PROSITE-ProRule" id="PRU01240"/>
    </source>
</evidence>
<proteinExistence type="inferred from homology"/>
<evidence type="ECO:0000256" key="2">
    <source>
        <dbReference type="ARBA" id="ARBA00022512"/>
    </source>
</evidence>
<dbReference type="Gene3D" id="3.40.50.200">
    <property type="entry name" value="Peptidase S8/S53 domain"/>
    <property type="match status" value="1"/>
</dbReference>
<keyword evidence="16" id="KW-1185">Reference proteome</keyword>
<dbReference type="SUPFAM" id="SSF52025">
    <property type="entry name" value="PA domain"/>
    <property type="match status" value="1"/>
</dbReference>
<evidence type="ECO:0000256" key="6">
    <source>
        <dbReference type="ARBA" id="ARBA00022801"/>
    </source>
</evidence>
<dbReference type="Pfam" id="PF05922">
    <property type="entry name" value="Inhibitor_I9"/>
    <property type="match status" value="1"/>
</dbReference>
<feature type="active site" description="Charge relay system" evidence="8">
    <location>
        <position position="165"/>
    </location>
</feature>
<dbReference type="Gene3D" id="3.50.30.30">
    <property type="match status" value="1"/>
</dbReference>
<evidence type="ECO:0000256" key="9">
    <source>
        <dbReference type="RuleBase" id="RU003355"/>
    </source>
</evidence>
<evidence type="ECO:0000256" key="10">
    <source>
        <dbReference type="SAM" id="SignalP"/>
    </source>
</evidence>
<dbReference type="SUPFAM" id="SSF52743">
    <property type="entry name" value="Subtilisin-like"/>
    <property type="match status" value="1"/>
</dbReference>
<dbReference type="Pfam" id="PF06280">
    <property type="entry name" value="fn3_5"/>
    <property type="match status" value="1"/>
</dbReference>
<feature type="active site" description="Charge relay system" evidence="8">
    <location>
        <position position="517"/>
    </location>
</feature>
<keyword evidence="4 8" id="KW-0645">Protease</keyword>
<name>A0ABR2VZI3_9FUNG</name>
<dbReference type="InterPro" id="IPR000209">
    <property type="entry name" value="Peptidase_S8/S53_dom"/>
</dbReference>
<evidence type="ECO:0000259" key="11">
    <source>
        <dbReference type="Pfam" id="PF00082"/>
    </source>
</evidence>
<evidence type="ECO:0000259" key="13">
    <source>
        <dbReference type="Pfam" id="PF05922"/>
    </source>
</evidence>
<evidence type="ECO:0000256" key="7">
    <source>
        <dbReference type="ARBA" id="ARBA00022825"/>
    </source>
</evidence>
<dbReference type="InterPro" id="IPR050131">
    <property type="entry name" value="Peptidase_S8_subtilisin-like"/>
</dbReference>
<evidence type="ECO:0000256" key="1">
    <source>
        <dbReference type="ARBA" id="ARBA00011073"/>
    </source>
</evidence>
<feature type="signal peptide" evidence="10">
    <location>
        <begin position="1"/>
        <end position="20"/>
    </location>
</feature>
<dbReference type="InterPro" id="IPR010259">
    <property type="entry name" value="S8pro/Inhibitor_I9"/>
</dbReference>
<feature type="domain" description="PA" evidence="12">
    <location>
        <begin position="370"/>
        <end position="445"/>
    </location>
</feature>
<evidence type="ECO:0000259" key="14">
    <source>
        <dbReference type="Pfam" id="PF06280"/>
    </source>
</evidence>
<evidence type="ECO:0000256" key="3">
    <source>
        <dbReference type="ARBA" id="ARBA00022525"/>
    </source>
</evidence>
<dbReference type="InterPro" id="IPR034187">
    <property type="entry name" value="Peptidases_S8_5"/>
</dbReference>
<organism evidence="15 16">
    <name type="scientific">Basidiobolus ranarum</name>
    <dbReference type="NCBI Taxonomy" id="34480"/>
    <lineage>
        <taxon>Eukaryota</taxon>
        <taxon>Fungi</taxon>
        <taxon>Fungi incertae sedis</taxon>
        <taxon>Zoopagomycota</taxon>
        <taxon>Entomophthoromycotina</taxon>
        <taxon>Basidiobolomycetes</taxon>
        <taxon>Basidiobolales</taxon>
        <taxon>Basidiobolaceae</taxon>
        <taxon>Basidiobolus</taxon>
    </lineage>
</organism>
<evidence type="ECO:0000313" key="16">
    <source>
        <dbReference type="Proteomes" id="UP001479436"/>
    </source>
</evidence>
<evidence type="ECO:0000256" key="4">
    <source>
        <dbReference type="ARBA" id="ARBA00022670"/>
    </source>
</evidence>
<feature type="domain" description="Peptidase S8/S53" evidence="11">
    <location>
        <begin position="156"/>
        <end position="556"/>
    </location>
</feature>
<dbReference type="EMBL" id="JASJQH010007317">
    <property type="protein sequence ID" value="KAK9710861.1"/>
    <property type="molecule type" value="Genomic_DNA"/>
</dbReference>
<keyword evidence="6 8" id="KW-0378">Hydrolase</keyword>
<dbReference type="PROSITE" id="PS51892">
    <property type="entry name" value="SUBTILASE"/>
    <property type="match status" value="1"/>
</dbReference>
<dbReference type="InterPro" id="IPR023828">
    <property type="entry name" value="Peptidase_S8_Ser-AS"/>
</dbReference>
<keyword evidence="5 10" id="KW-0732">Signal</keyword>
<dbReference type="PANTHER" id="PTHR43806:SF66">
    <property type="entry name" value="SERIN ENDOPEPTIDASE"/>
    <property type="match status" value="1"/>
</dbReference>
<accession>A0ABR2VZI3</accession>
<keyword evidence="3" id="KW-0964">Secreted</keyword>
<dbReference type="InterPro" id="IPR003137">
    <property type="entry name" value="PA_domain"/>
</dbReference>
<dbReference type="PROSITE" id="PS00137">
    <property type="entry name" value="SUBTILASE_HIS"/>
    <property type="match status" value="1"/>
</dbReference>
<dbReference type="Pfam" id="PF00082">
    <property type="entry name" value="Peptidase_S8"/>
    <property type="match status" value="1"/>
</dbReference>